<proteinExistence type="predicted"/>
<dbReference type="EMBL" id="LZPO01044441">
    <property type="protein sequence ID" value="OBS74334.1"/>
    <property type="molecule type" value="Genomic_DNA"/>
</dbReference>
<dbReference type="Proteomes" id="UP000092124">
    <property type="component" value="Unassembled WGS sequence"/>
</dbReference>
<dbReference type="OrthoDB" id="17098at2759"/>
<gene>
    <name evidence="1" type="ORF">A6R68_15124</name>
</gene>
<organism evidence="1 2">
    <name type="scientific">Neotoma lepida</name>
    <name type="common">Desert woodrat</name>
    <dbReference type="NCBI Taxonomy" id="56216"/>
    <lineage>
        <taxon>Eukaryota</taxon>
        <taxon>Metazoa</taxon>
        <taxon>Chordata</taxon>
        <taxon>Craniata</taxon>
        <taxon>Vertebrata</taxon>
        <taxon>Euteleostomi</taxon>
        <taxon>Mammalia</taxon>
        <taxon>Eutheria</taxon>
        <taxon>Euarchontoglires</taxon>
        <taxon>Glires</taxon>
        <taxon>Rodentia</taxon>
        <taxon>Myomorpha</taxon>
        <taxon>Muroidea</taxon>
        <taxon>Cricetidae</taxon>
        <taxon>Neotominae</taxon>
        <taxon>Neotoma</taxon>
    </lineage>
</organism>
<accession>A0A1A6H7Q7</accession>
<sequence>MLSVLLLAAAAGAVTILLVQRLWAVLRPLHITPRDCLRLLIVAGSGEYPGGGRPACVRHYKPQMRCMLRFVVFLRSRNRYYVIAESDEMSAKKIHSLEHSRAERDSTTE</sequence>
<evidence type="ECO:0000313" key="2">
    <source>
        <dbReference type="Proteomes" id="UP000092124"/>
    </source>
</evidence>
<dbReference type="AlphaFoldDB" id="A0A1A6H7Q7"/>
<name>A0A1A6H7Q7_NEOLE</name>
<reference evidence="1 2" key="1">
    <citation type="submission" date="2016-06" db="EMBL/GenBank/DDBJ databases">
        <title>The Draft Genome Sequence and Annotation of the Desert Woodrat Neotoma lepida.</title>
        <authorList>
            <person name="Campbell M."/>
            <person name="Oakeson K.F."/>
            <person name="Yandell M."/>
            <person name="Halpert J.R."/>
            <person name="Dearing D."/>
        </authorList>
    </citation>
    <scope>NUCLEOTIDE SEQUENCE [LARGE SCALE GENOMIC DNA]</scope>
    <source>
        <strain evidence="1">417</strain>
        <tissue evidence="1">Liver</tissue>
    </source>
</reference>
<evidence type="ECO:0000313" key="1">
    <source>
        <dbReference type="EMBL" id="OBS74334.1"/>
    </source>
</evidence>
<keyword evidence="2" id="KW-1185">Reference proteome</keyword>
<protein>
    <submittedName>
        <fullName evidence="1">Uncharacterized protein</fullName>
    </submittedName>
</protein>
<dbReference type="STRING" id="56216.A0A1A6H7Q7"/>
<feature type="non-terminal residue" evidence="1">
    <location>
        <position position="109"/>
    </location>
</feature>
<comment type="caution">
    <text evidence="1">The sequence shown here is derived from an EMBL/GenBank/DDBJ whole genome shotgun (WGS) entry which is preliminary data.</text>
</comment>